<comment type="caution">
    <text evidence="1">The sequence shown here is derived from an EMBL/GenBank/DDBJ whole genome shotgun (WGS) entry which is preliminary data.</text>
</comment>
<accession>A0AAV3RX41</accession>
<reference evidence="1 2" key="1">
    <citation type="submission" date="2024-01" db="EMBL/GenBank/DDBJ databases">
        <title>The complete chloroplast genome sequence of Lithospermum erythrorhizon: insights into the phylogenetic relationship among Boraginaceae species and the maternal lineages of purple gromwells.</title>
        <authorList>
            <person name="Okada T."/>
            <person name="Watanabe K."/>
        </authorList>
    </citation>
    <scope>NUCLEOTIDE SEQUENCE [LARGE SCALE GENOMIC DNA]</scope>
</reference>
<evidence type="ECO:0000313" key="2">
    <source>
        <dbReference type="Proteomes" id="UP001454036"/>
    </source>
</evidence>
<name>A0AAV3RX41_LITER</name>
<keyword evidence="2" id="KW-1185">Reference proteome</keyword>
<dbReference type="EMBL" id="BAABME010012280">
    <property type="protein sequence ID" value="GAA0184932.1"/>
    <property type="molecule type" value="Genomic_DNA"/>
</dbReference>
<proteinExistence type="predicted"/>
<gene>
    <name evidence="1" type="ORF">LIER_32220</name>
</gene>
<dbReference type="PANTHER" id="PTHR34222:SF94">
    <property type="entry name" value="CCHC-TYPE DOMAIN-CONTAINING PROTEIN"/>
    <property type="match status" value="1"/>
</dbReference>
<organism evidence="1 2">
    <name type="scientific">Lithospermum erythrorhizon</name>
    <name type="common">Purple gromwell</name>
    <name type="synonym">Lithospermum officinale var. erythrorhizon</name>
    <dbReference type="NCBI Taxonomy" id="34254"/>
    <lineage>
        <taxon>Eukaryota</taxon>
        <taxon>Viridiplantae</taxon>
        <taxon>Streptophyta</taxon>
        <taxon>Embryophyta</taxon>
        <taxon>Tracheophyta</taxon>
        <taxon>Spermatophyta</taxon>
        <taxon>Magnoliopsida</taxon>
        <taxon>eudicotyledons</taxon>
        <taxon>Gunneridae</taxon>
        <taxon>Pentapetalae</taxon>
        <taxon>asterids</taxon>
        <taxon>lamiids</taxon>
        <taxon>Boraginales</taxon>
        <taxon>Boraginaceae</taxon>
        <taxon>Boraginoideae</taxon>
        <taxon>Lithospermeae</taxon>
        <taxon>Lithospermum</taxon>
    </lineage>
</organism>
<sequence length="158" mass="17753">MEEVDGKIDPASPYFLGSGDQPGNLITHVILQKDTNGSRSLMVLAYNNFARTSLIVVRLKAPHPCSCGLFKCGVVAHYETDWEEERLYQFFMGIDDELYGVVRSNLLSRVPMSSLDEAYNVLQQDENSKNVAQGTWNLTLIMLLLFHLSVPCLEPVRS</sequence>
<dbReference type="PANTHER" id="PTHR34222">
    <property type="entry name" value="GAG_PRE-INTEGRS DOMAIN-CONTAINING PROTEIN"/>
    <property type="match status" value="1"/>
</dbReference>
<protein>
    <submittedName>
        <fullName evidence="1">Uncharacterized protein</fullName>
    </submittedName>
</protein>
<evidence type="ECO:0000313" key="1">
    <source>
        <dbReference type="EMBL" id="GAA0184932.1"/>
    </source>
</evidence>
<dbReference type="Proteomes" id="UP001454036">
    <property type="component" value="Unassembled WGS sequence"/>
</dbReference>
<dbReference type="AlphaFoldDB" id="A0AAV3RX41"/>